<dbReference type="AlphaFoldDB" id="A0A8J3I522"/>
<name>A0A8J3I522_9CHLR</name>
<accession>A0A8J3I522</accession>
<keyword evidence="2" id="KW-1185">Reference proteome</keyword>
<dbReference type="Proteomes" id="UP000612362">
    <property type="component" value="Unassembled WGS sequence"/>
</dbReference>
<dbReference type="EMBL" id="BNJF01000003">
    <property type="protein sequence ID" value="GHO47213.1"/>
    <property type="molecule type" value="Genomic_DNA"/>
</dbReference>
<reference evidence="1" key="1">
    <citation type="submission" date="2020-10" db="EMBL/GenBank/DDBJ databases">
        <title>Taxonomic study of unclassified bacteria belonging to the class Ktedonobacteria.</title>
        <authorList>
            <person name="Yabe S."/>
            <person name="Wang C.M."/>
            <person name="Zheng Y."/>
            <person name="Sakai Y."/>
            <person name="Cavaletti L."/>
            <person name="Monciardini P."/>
            <person name="Donadio S."/>
        </authorList>
    </citation>
    <scope>NUCLEOTIDE SEQUENCE</scope>
    <source>
        <strain evidence="1">SOSP1-1</strain>
    </source>
</reference>
<gene>
    <name evidence="1" type="ORF">KSX_53760</name>
</gene>
<evidence type="ECO:0000313" key="2">
    <source>
        <dbReference type="Proteomes" id="UP000612362"/>
    </source>
</evidence>
<sequence length="99" mass="11245">MRLTVLGRRHFLKTEFGLEGAHPEQAGILWQLRAIAQPKQVQAIIKLTHGDPVWEEARGGILQEDLSPDRDGCDDLTLFGEEHCRLAYGVGVFRQREHD</sequence>
<proteinExistence type="predicted"/>
<organism evidence="1 2">
    <name type="scientific">Ktedonospora formicarum</name>
    <dbReference type="NCBI Taxonomy" id="2778364"/>
    <lineage>
        <taxon>Bacteria</taxon>
        <taxon>Bacillati</taxon>
        <taxon>Chloroflexota</taxon>
        <taxon>Ktedonobacteria</taxon>
        <taxon>Ktedonobacterales</taxon>
        <taxon>Ktedonobacteraceae</taxon>
        <taxon>Ktedonospora</taxon>
    </lineage>
</organism>
<comment type="caution">
    <text evidence="1">The sequence shown here is derived from an EMBL/GenBank/DDBJ whole genome shotgun (WGS) entry which is preliminary data.</text>
</comment>
<evidence type="ECO:0000313" key="1">
    <source>
        <dbReference type="EMBL" id="GHO47213.1"/>
    </source>
</evidence>
<protein>
    <submittedName>
        <fullName evidence="1">Uncharacterized protein</fullName>
    </submittedName>
</protein>